<dbReference type="KEGG" id="kla:KLLA0_E15115g"/>
<protein>
    <submittedName>
        <fullName evidence="2">KLLA0E15115p</fullName>
    </submittedName>
</protein>
<dbReference type="EMBL" id="CR382125">
    <property type="protein sequence ID" value="CAG99718.1"/>
    <property type="molecule type" value="Genomic_DNA"/>
</dbReference>
<dbReference type="PaxDb" id="284590-Q6CN58"/>
<feature type="compositionally biased region" description="Acidic residues" evidence="1">
    <location>
        <begin position="1"/>
        <end position="10"/>
    </location>
</feature>
<dbReference type="STRING" id="284590.Q6CN58"/>
<sequence>MTSDADDVLEFLDSLPASTANNTKGKGKVSGNGGQDEDIMEFLDELENSNLDIKKKPSKKDKPQSSKKQEKEKPEEKPESNEKPVEETASKEKPSEQKGKEEHVAEEGEEAVQDPLASISNWWSSSGSATVSSFWNKTTEQANQLKEKIATQEGNLKINDIGARLTALQGSHVISGLTSQLTKIVIGETDEVIRIHLVHDLHNLNEETITYQVEDQFERLLSQQVQGGIRIFADEWDHGRKVDDNVNLNLFQGKAVDGEKLCLANLDNAIKTWETAKKQSRRTSNPVSKVSDLFVSILACEVTGKDGSSEADSNTVLIDASRQNNFHFIVILKDISNDILLIVRSQGYPSKWAKWLQSDALSDEESTEKIDPSDWVKPWISEGLDLTFGILAQQYVISRMNL</sequence>
<dbReference type="OMA" id="RIHLVHD"/>
<organism evidence="2 3">
    <name type="scientific">Kluyveromyces lactis (strain ATCC 8585 / CBS 2359 / DSM 70799 / NBRC 1267 / NRRL Y-1140 / WM37)</name>
    <name type="common">Yeast</name>
    <name type="synonym">Candida sphaerica</name>
    <dbReference type="NCBI Taxonomy" id="284590"/>
    <lineage>
        <taxon>Eukaryota</taxon>
        <taxon>Fungi</taxon>
        <taxon>Dikarya</taxon>
        <taxon>Ascomycota</taxon>
        <taxon>Saccharomycotina</taxon>
        <taxon>Saccharomycetes</taxon>
        <taxon>Saccharomycetales</taxon>
        <taxon>Saccharomycetaceae</taxon>
        <taxon>Kluyveromyces</taxon>
    </lineage>
</organism>
<dbReference type="HOGENOM" id="CLU_042692_0_0_1"/>
<keyword evidence="3" id="KW-1185">Reference proteome</keyword>
<feature type="compositionally biased region" description="Acidic residues" evidence="1">
    <location>
        <begin position="35"/>
        <end position="47"/>
    </location>
</feature>
<gene>
    <name evidence="2" type="ORF">KLLA0_E15115g</name>
</gene>
<dbReference type="AlphaFoldDB" id="Q6CN58"/>
<dbReference type="PANTHER" id="PTHR28265">
    <property type="entry name" value="MAINTENANCE OF TELOMERE CAPPING PROTEIN 1"/>
    <property type="match status" value="1"/>
</dbReference>
<dbReference type="FunCoup" id="Q6CN58">
    <property type="interactions" value="45"/>
</dbReference>
<dbReference type="eggNOG" id="ENOG502QU4J">
    <property type="taxonomic scope" value="Eukaryota"/>
</dbReference>
<evidence type="ECO:0000256" key="1">
    <source>
        <dbReference type="SAM" id="MobiDB-lite"/>
    </source>
</evidence>
<dbReference type="Pfam" id="PF10310">
    <property type="entry name" value="DUF5427"/>
    <property type="match status" value="1"/>
</dbReference>
<accession>Q6CN58</accession>
<evidence type="ECO:0000313" key="2">
    <source>
        <dbReference type="EMBL" id="CAG99718.1"/>
    </source>
</evidence>
<proteinExistence type="predicted"/>
<dbReference type="InterPro" id="IPR018814">
    <property type="entry name" value="DUF5427"/>
</dbReference>
<evidence type="ECO:0000313" key="3">
    <source>
        <dbReference type="Proteomes" id="UP000000598"/>
    </source>
</evidence>
<dbReference type="PANTHER" id="PTHR28265:SF1">
    <property type="entry name" value="MAINTENANCE OF TELOMERE CAPPING PROTEIN 1"/>
    <property type="match status" value="1"/>
</dbReference>
<dbReference type="Proteomes" id="UP000000598">
    <property type="component" value="Chromosome E"/>
</dbReference>
<feature type="region of interest" description="Disordered" evidence="1">
    <location>
        <begin position="1"/>
        <end position="113"/>
    </location>
</feature>
<dbReference type="InParanoid" id="Q6CN58"/>
<feature type="compositionally biased region" description="Basic and acidic residues" evidence="1">
    <location>
        <begin position="52"/>
        <end position="106"/>
    </location>
</feature>
<reference evidence="2 3" key="1">
    <citation type="journal article" date="2004" name="Nature">
        <title>Genome evolution in yeasts.</title>
        <authorList>
            <consortium name="Genolevures"/>
            <person name="Dujon B."/>
            <person name="Sherman D."/>
            <person name="Fischer G."/>
            <person name="Durrens P."/>
            <person name="Casaregola S."/>
            <person name="Lafontaine I."/>
            <person name="de Montigny J."/>
            <person name="Marck C."/>
            <person name="Neuveglise C."/>
            <person name="Talla E."/>
            <person name="Goffard N."/>
            <person name="Frangeul L."/>
            <person name="Aigle M."/>
            <person name="Anthouard V."/>
            <person name="Babour A."/>
            <person name="Barbe V."/>
            <person name="Barnay S."/>
            <person name="Blanchin S."/>
            <person name="Beckerich J.M."/>
            <person name="Beyne E."/>
            <person name="Bleykasten C."/>
            <person name="Boisrame A."/>
            <person name="Boyer J."/>
            <person name="Cattolico L."/>
            <person name="Confanioleri F."/>
            <person name="de Daruvar A."/>
            <person name="Despons L."/>
            <person name="Fabre E."/>
            <person name="Fairhead C."/>
            <person name="Ferry-Dumazet H."/>
            <person name="Groppi A."/>
            <person name="Hantraye F."/>
            <person name="Hennequin C."/>
            <person name="Jauniaux N."/>
            <person name="Joyet P."/>
            <person name="Kachouri R."/>
            <person name="Kerrest A."/>
            <person name="Koszul R."/>
            <person name="Lemaire M."/>
            <person name="Lesur I."/>
            <person name="Ma L."/>
            <person name="Muller H."/>
            <person name="Nicaud J.M."/>
            <person name="Nikolski M."/>
            <person name="Oztas S."/>
            <person name="Ozier-Kalogeropoulos O."/>
            <person name="Pellenz S."/>
            <person name="Potier S."/>
            <person name="Richard G.F."/>
            <person name="Straub M.L."/>
            <person name="Suleau A."/>
            <person name="Swennene D."/>
            <person name="Tekaia F."/>
            <person name="Wesolowski-Louvel M."/>
            <person name="Westhof E."/>
            <person name="Wirth B."/>
            <person name="Zeniou-Meyer M."/>
            <person name="Zivanovic I."/>
            <person name="Bolotin-Fukuhara M."/>
            <person name="Thierry A."/>
            <person name="Bouchier C."/>
            <person name="Caudron B."/>
            <person name="Scarpelli C."/>
            <person name="Gaillardin C."/>
            <person name="Weissenbach J."/>
            <person name="Wincker P."/>
            <person name="Souciet J.L."/>
        </authorList>
    </citation>
    <scope>NUCLEOTIDE SEQUENCE [LARGE SCALE GENOMIC DNA]</scope>
    <source>
        <strain evidence="3">ATCC 8585 / CBS 2359 / DSM 70799 / NBRC 1267 / NRRL Y-1140 / WM37</strain>
    </source>
</reference>
<name>Q6CN58_KLULA</name>